<organism evidence="1 2">
    <name type="scientific">Actinoplanes campanulatus</name>
    <dbReference type="NCBI Taxonomy" id="113559"/>
    <lineage>
        <taxon>Bacteria</taxon>
        <taxon>Bacillati</taxon>
        <taxon>Actinomycetota</taxon>
        <taxon>Actinomycetes</taxon>
        <taxon>Micromonosporales</taxon>
        <taxon>Micromonosporaceae</taxon>
        <taxon>Actinoplanes</taxon>
    </lineage>
</organism>
<protein>
    <recommendedName>
        <fullName evidence="3">Ankyrin</fullName>
    </recommendedName>
</protein>
<dbReference type="RefSeq" id="WP_183226931.1">
    <property type="nucleotide sequence ID" value="NZ_BMPW01000031.1"/>
</dbReference>
<evidence type="ECO:0000313" key="2">
    <source>
        <dbReference type="Proteomes" id="UP000590749"/>
    </source>
</evidence>
<reference evidence="1 2" key="1">
    <citation type="submission" date="2020-08" db="EMBL/GenBank/DDBJ databases">
        <title>Genomic Encyclopedia of Type Strains, Phase III (KMG-III): the genomes of soil and plant-associated and newly described type strains.</title>
        <authorList>
            <person name="Whitman W."/>
        </authorList>
    </citation>
    <scope>NUCLEOTIDE SEQUENCE [LARGE SCALE GENOMIC DNA]</scope>
    <source>
        <strain evidence="1 2">CECT 3287</strain>
    </source>
</reference>
<gene>
    <name evidence="1" type="ORF">FHR83_008596</name>
</gene>
<dbReference type="AlphaFoldDB" id="A0A7W5FJT9"/>
<dbReference type="Proteomes" id="UP000590749">
    <property type="component" value="Unassembled WGS sequence"/>
</dbReference>
<dbReference type="EMBL" id="JACHXF010000030">
    <property type="protein sequence ID" value="MBB3100870.1"/>
    <property type="molecule type" value="Genomic_DNA"/>
</dbReference>
<accession>A0A7W5FJT9</accession>
<evidence type="ECO:0008006" key="3">
    <source>
        <dbReference type="Google" id="ProtNLM"/>
    </source>
</evidence>
<evidence type="ECO:0000313" key="1">
    <source>
        <dbReference type="EMBL" id="MBB3100870.1"/>
    </source>
</evidence>
<comment type="caution">
    <text evidence="1">The sequence shown here is derived from an EMBL/GenBank/DDBJ whole genome shotgun (WGS) entry which is preliminary data.</text>
</comment>
<keyword evidence="2" id="KW-1185">Reference proteome</keyword>
<proteinExistence type="predicted"/>
<name>A0A7W5FJT9_9ACTN</name>
<sequence length="206" mass="22167">MSRYEIHLTVVAEADDEQLRSWAAARSMRYTRILLDRGDHASQPMLSWLSDGTPVSAEADARRVAATLRAAGVPVTRLKVEAAASGGEAPLTAADARPDLYFEHHVKVLLPAGAPLEPVRELAVRHGAHLSRNARRTRPDGVQERFVTQRCYRAGRPEAATALAGLLAAIGGAGVEVAEVEEEYVLVDDNPGLDGGWFDDPSDIPA</sequence>